<evidence type="ECO:0000256" key="3">
    <source>
        <dbReference type="ARBA" id="ARBA00005594"/>
    </source>
</evidence>
<reference evidence="20 21" key="1">
    <citation type="journal article" date="2018" name="Sci. Rep.">
        <title>Genomic signatures of local adaptation to the degree of environmental predictability in rotifers.</title>
        <authorList>
            <person name="Franch-Gras L."/>
            <person name="Hahn C."/>
            <person name="Garcia-Roger E.M."/>
            <person name="Carmona M.J."/>
            <person name="Serra M."/>
            <person name="Gomez A."/>
        </authorList>
    </citation>
    <scope>NUCLEOTIDE SEQUENCE [LARGE SCALE GENOMIC DNA]</scope>
    <source>
        <strain evidence="20">HYR1</strain>
    </source>
</reference>
<dbReference type="Gene3D" id="1.10.730.10">
    <property type="entry name" value="Isoleucyl-tRNA Synthetase, Domain 1"/>
    <property type="match status" value="1"/>
</dbReference>
<evidence type="ECO:0000256" key="9">
    <source>
        <dbReference type="ARBA" id="ARBA00022917"/>
    </source>
</evidence>
<dbReference type="PROSITE" id="PS00178">
    <property type="entry name" value="AA_TRNA_LIGASE_I"/>
    <property type="match status" value="1"/>
</dbReference>
<keyword evidence="20" id="KW-0378">Hydrolase</keyword>
<dbReference type="CDD" id="cd00817">
    <property type="entry name" value="ValRS_core"/>
    <property type="match status" value="1"/>
</dbReference>
<feature type="domain" description="Aminoacyl-tRNA synthetase class Ia" evidence="17">
    <location>
        <begin position="129"/>
        <end position="765"/>
    </location>
</feature>
<dbReference type="GO" id="GO:0002161">
    <property type="term" value="F:aminoacyl-tRNA deacylase activity"/>
    <property type="evidence" value="ECO:0007669"/>
    <property type="project" value="InterPro"/>
</dbReference>
<gene>
    <name evidence="20" type="ORF">BpHYR1_017323</name>
</gene>
<dbReference type="FunFam" id="3.90.740.10:FF:000005">
    <property type="entry name" value="Valine--tRNA ligase, mitochondrial"/>
    <property type="match status" value="1"/>
</dbReference>
<dbReference type="PANTHER" id="PTHR11946">
    <property type="entry name" value="VALYL-TRNA SYNTHETASES"/>
    <property type="match status" value="1"/>
</dbReference>
<dbReference type="PANTHER" id="PTHR11946:SF109">
    <property type="entry name" value="VALINE--TRNA LIGASE"/>
    <property type="match status" value="1"/>
</dbReference>
<accession>A0A3M7Q062</accession>
<evidence type="ECO:0000259" key="17">
    <source>
        <dbReference type="Pfam" id="PF00133"/>
    </source>
</evidence>
<comment type="catalytic activity">
    <reaction evidence="14">
        <text>tRNA(Val) + L-valine + ATP = L-valyl-tRNA(Val) + AMP + diphosphate</text>
        <dbReference type="Rhea" id="RHEA:10704"/>
        <dbReference type="Rhea" id="RHEA-COMP:9672"/>
        <dbReference type="Rhea" id="RHEA-COMP:9708"/>
        <dbReference type="ChEBI" id="CHEBI:30616"/>
        <dbReference type="ChEBI" id="CHEBI:33019"/>
        <dbReference type="ChEBI" id="CHEBI:57762"/>
        <dbReference type="ChEBI" id="CHEBI:78442"/>
        <dbReference type="ChEBI" id="CHEBI:78537"/>
        <dbReference type="ChEBI" id="CHEBI:456215"/>
        <dbReference type="EC" id="6.1.1.9"/>
    </reaction>
</comment>
<feature type="region of interest" description="Disordered" evidence="16">
    <location>
        <begin position="33"/>
        <end position="114"/>
    </location>
</feature>
<evidence type="ECO:0000259" key="18">
    <source>
        <dbReference type="Pfam" id="PF08264"/>
    </source>
</evidence>
<evidence type="ECO:0000256" key="14">
    <source>
        <dbReference type="ARBA" id="ARBA00047552"/>
    </source>
</evidence>
<dbReference type="InterPro" id="IPR002303">
    <property type="entry name" value="Valyl-tRNA_ligase"/>
</dbReference>
<dbReference type="InterPro" id="IPR009080">
    <property type="entry name" value="tRNAsynth_Ia_anticodon-bd"/>
</dbReference>
<dbReference type="Pfam" id="PF08264">
    <property type="entry name" value="Anticodon_1"/>
    <property type="match status" value="1"/>
</dbReference>
<evidence type="ECO:0000256" key="10">
    <source>
        <dbReference type="ARBA" id="ARBA00023146"/>
    </source>
</evidence>
<dbReference type="EMBL" id="REGN01007936">
    <property type="protein sequence ID" value="RNA04866.1"/>
    <property type="molecule type" value="Genomic_DNA"/>
</dbReference>
<evidence type="ECO:0000256" key="11">
    <source>
        <dbReference type="ARBA" id="ARBA00024407"/>
    </source>
</evidence>
<dbReference type="OrthoDB" id="629407at2759"/>
<dbReference type="SUPFAM" id="SSF50677">
    <property type="entry name" value="ValRS/IleRS/LeuRS editing domain"/>
    <property type="match status" value="1"/>
</dbReference>
<dbReference type="Pfam" id="PF00133">
    <property type="entry name" value="tRNA-synt_1"/>
    <property type="match status" value="1"/>
</dbReference>
<keyword evidence="6 15" id="KW-0436">Ligase</keyword>
<dbReference type="Gene3D" id="3.90.740.10">
    <property type="entry name" value="Valyl/Leucyl/Isoleucyl-tRNA synthetase, editing domain"/>
    <property type="match status" value="1"/>
</dbReference>
<dbReference type="InterPro" id="IPR002300">
    <property type="entry name" value="aa-tRNA-synth_Ia"/>
</dbReference>
<evidence type="ECO:0000256" key="16">
    <source>
        <dbReference type="SAM" id="MobiDB-lite"/>
    </source>
</evidence>
<dbReference type="GO" id="GO:0005524">
    <property type="term" value="F:ATP binding"/>
    <property type="evidence" value="ECO:0007669"/>
    <property type="project" value="UniProtKB-KW"/>
</dbReference>
<dbReference type="STRING" id="10195.A0A3M7Q062"/>
<evidence type="ECO:0000256" key="2">
    <source>
        <dbReference type="ARBA" id="ARBA00004496"/>
    </source>
</evidence>
<dbReference type="InterPro" id="IPR019499">
    <property type="entry name" value="Val-tRNA_synth_tRNA-bd"/>
</dbReference>
<dbReference type="HAMAP" id="MF_02004">
    <property type="entry name" value="Val_tRNA_synth_type1"/>
    <property type="match status" value="1"/>
</dbReference>
<feature type="compositionally biased region" description="Basic and acidic residues" evidence="16">
    <location>
        <begin position="33"/>
        <end position="67"/>
    </location>
</feature>
<dbReference type="AlphaFoldDB" id="A0A3M7Q062"/>
<evidence type="ECO:0000256" key="12">
    <source>
        <dbReference type="ARBA" id="ARBA00029936"/>
    </source>
</evidence>
<comment type="subcellular location">
    <subcellularLocation>
        <location evidence="2">Cytoplasm</location>
    </subcellularLocation>
    <subcellularLocation>
        <location evidence="1">Mitochondrion</location>
    </subcellularLocation>
</comment>
<evidence type="ECO:0000259" key="19">
    <source>
        <dbReference type="Pfam" id="PF10458"/>
    </source>
</evidence>
<dbReference type="GO" id="GO:0004832">
    <property type="term" value="F:valine-tRNA ligase activity"/>
    <property type="evidence" value="ECO:0007669"/>
    <property type="project" value="UniProtKB-EC"/>
</dbReference>
<dbReference type="GO" id="GO:0006438">
    <property type="term" value="P:valyl-tRNA aminoacylation"/>
    <property type="evidence" value="ECO:0007669"/>
    <property type="project" value="InterPro"/>
</dbReference>
<dbReference type="Pfam" id="PF10458">
    <property type="entry name" value="Val_tRNA-synt_C"/>
    <property type="match status" value="1"/>
</dbReference>
<proteinExistence type="inferred from homology"/>
<comment type="caution">
    <text evidence="20">The sequence shown here is derived from an EMBL/GenBank/DDBJ whole genome shotgun (WGS) entry which is preliminary data.</text>
</comment>
<dbReference type="FunFam" id="3.40.50.620:FF:000020">
    <property type="entry name" value="Valine--tRNA ligase, mitochondrial"/>
    <property type="match status" value="1"/>
</dbReference>
<dbReference type="CDD" id="cd07962">
    <property type="entry name" value="Anticodon_Ia_Val"/>
    <property type="match status" value="1"/>
</dbReference>
<dbReference type="Gene3D" id="3.40.50.620">
    <property type="entry name" value="HUPs"/>
    <property type="match status" value="2"/>
</dbReference>
<dbReference type="InterPro" id="IPR014729">
    <property type="entry name" value="Rossmann-like_a/b/a_fold"/>
</dbReference>
<evidence type="ECO:0000313" key="21">
    <source>
        <dbReference type="Proteomes" id="UP000276133"/>
    </source>
</evidence>
<feature type="domain" description="Methionyl/Valyl/Leucyl/Isoleucyl-tRNA synthetase anticodon-binding" evidence="18">
    <location>
        <begin position="815"/>
        <end position="972"/>
    </location>
</feature>
<dbReference type="InterPro" id="IPR037118">
    <property type="entry name" value="Val-tRNA_synth_C_sf"/>
</dbReference>
<dbReference type="Gene3D" id="1.10.287.380">
    <property type="entry name" value="Valyl-tRNA synthetase, C-terminal domain"/>
    <property type="match status" value="1"/>
</dbReference>
<dbReference type="InterPro" id="IPR001412">
    <property type="entry name" value="aa-tRNA-synth_I_CS"/>
</dbReference>
<name>A0A3M7Q062_BRAPC</name>
<evidence type="ECO:0000256" key="5">
    <source>
        <dbReference type="ARBA" id="ARBA00022490"/>
    </source>
</evidence>
<dbReference type="InterPro" id="IPR009008">
    <property type="entry name" value="Val/Leu/Ile-tRNA-synth_edit"/>
</dbReference>
<evidence type="ECO:0000256" key="15">
    <source>
        <dbReference type="RuleBase" id="RU363035"/>
    </source>
</evidence>
<dbReference type="SUPFAM" id="SSF47323">
    <property type="entry name" value="Anticodon-binding domain of a subclass of class I aminoacyl-tRNA synthetases"/>
    <property type="match status" value="1"/>
</dbReference>
<keyword evidence="9 15" id="KW-0648">Protein biosynthesis</keyword>
<dbReference type="NCBIfam" id="TIGR00422">
    <property type="entry name" value="valS"/>
    <property type="match status" value="1"/>
</dbReference>
<dbReference type="Proteomes" id="UP000276133">
    <property type="component" value="Unassembled WGS sequence"/>
</dbReference>
<protein>
    <recommendedName>
        <fullName evidence="11">Valine--tRNA ligase</fullName>
        <ecNumber evidence="4">6.1.1.9</ecNumber>
    </recommendedName>
    <alternativeName>
        <fullName evidence="13">Valine--tRNA ligase, mitochondrial</fullName>
    </alternativeName>
    <alternativeName>
        <fullName evidence="12">Valyl-tRNA synthetase</fullName>
    </alternativeName>
</protein>
<keyword evidence="8 15" id="KW-0067">ATP-binding</keyword>
<dbReference type="InterPro" id="IPR033705">
    <property type="entry name" value="Anticodon_Ia_Val"/>
</dbReference>
<evidence type="ECO:0000256" key="4">
    <source>
        <dbReference type="ARBA" id="ARBA00013169"/>
    </source>
</evidence>
<dbReference type="InterPro" id="IPR013155">
    <property type="entry name" value="M/V/L/I-tRNA-synth_anticd-bd"/>
</dbReference>
<dbReference type="GO" id="GO:0005829">
    <property type="term" value="C:cytosol"/>
    <property type="evidence" value="ECO:0007669"/>
    <property type="project" value="TreeGrafter"/>
</dbReference>
<keyword evidence="21" id="KW-1185">Reference proteome</keyword>
<organism evidence="20 21">
    <name type="scientific">Brachionus plicatilis</name>
    <name type="common">Marine rotifer</name>
    <name type="synonym">Brachionus muelleri</name>
    <dbReference type="NCBI Taxonomy" id="10195"/>
    <lineage>
        <taxon>Eukaryota</taxon>
        <taxon>Metazoa</taxon>
        <taxon>Spiralia</taxon>
        <taxon>Gnathifera</taxon>
        <taxon>Rotifera</taxon>
        <taxon>Eurotatoria</taxon>
        <taxon>Monogononta</taxon>
        <taxon>Pseudotrocha</taxon>
        <taxon>Ploima</taxon>
        <taxon>Brachionidae</taxon>
        <taxon>Brachionus</taxon>
    </lineage>
</organism>
<evidence type="ECO:0000256" key="1">
    <source>
        <dbReference type="ARBA" id="ARBA00004173"/>
    </source>
</evidence>
<feature type="compositionally biased region" description="Basic and acidic residues" evidence="16">
    <location>
        <begin position="81"/>
        <end position="95"/>
    </location>
</feature>
<keyword evidence="10 15" id="KW-0030">Aminoacyl-tRNA synthetase</keyword>
<evidence type="ECO:0000256" key="6">
    <source>
        <dbReference type="ARBA" id="ARBA00022598"/>
    </source>
</evidence>
<dbReference type="FunFam" id="3.40.50.620:FF:000078">
    <property type="entry name" value="Valine--tRNA ligase, mitochondrial"/>
    <property type="match status" value="1"/>
</dbReference>
<dbReference type="PRINTS" id="PR00986">
    <property type="entry name" value="TRNASYNTHVAL"/>
</dbReference>
<dbReference type="GO" id="GO:0005739">
    <property type="term" value="C:mitochondrion"/>
    <property type="evidence" value="ECO:0007669"/>
    <property type="project" value="UniProtKB-SubCell"/>
</dbReference>
<sequence length="1102" mass="126584">MSHFVQKLAQVEADQQRNKQLAGELEARLAKLELGKTQTKDEETKKEKSASQLKKEAKQKEKDEKFQAKQQKLKTVQAQSKEPKAKSEEKKDKEPQCVLYTSKTSPGEKKDTKCQLPDAYSPRYVEAAWYQWWEKMGFFKPEIADKYFKLEEGEEREKFVMAMPPPNVTGTLHLGHALMCSIEDVLTRWHRMLGHETLWCPGFDHAGIATQVVVEKKLKREQNKTRHDLGREAFVAEIWKWKSEKGDSIAHQLKRIGSSCDWDRARFTMDDVSVKAVLETFIQMHQRGLIYRSKRLVNWSCALNSAISDIEVDKTALKGRTMLAIPGYKQKIEFGTLTSFAYRVVQSKESDVETGEEIVVATTRPETMLGDTAICVHPSDDRYKHLVGKYVTHPFVERKIAIIADQMVDAGFGTGAVKITPAHDANDFECGKRHGLAFITVIDDKGYMTAECGQFAAMKRFDARKAVVEALKERGLFKEVKETETVLPLCSRSKDVIEPMLKSQWYVDCKEMAAKAVSAVRDKRLKIIPDFHEQVWYRWLEDCHDWCISRQLWWGHRIPAYHIRIKGQAQSDDTDNNYWVSAHDRDLAMQKALARFPELKADQMELHHDEDVLDTWFSSGIFPFSICGWPEKTSDLEKYYPGTLLETGHDILFFWVARMVMMGEEMCGNLPFDTIYLHAIIRDAHGRKMSKSLGNIIDPLDVIDGITLENLNKQLENYNLDPKEVEKAIKGQKEDFPNGIPECGTDALRFALCAYTAQGRDINLDVLRIQGYRHFCNKLWNATKFAMMNGLSSTFVPKDSLDYLKTNLANLRAMDKWMLSRLSETVKICDSGFRAYDLTSVTTALFNYWLYDLCDYYIEYLKPSFYAKDEQSKALLDNSREVLYTCLDIGLRLISPLMPFISEELYQRLPRRKPDSDPPSICITRYPLPKDFDLFRNSGLEMSVKLSQEAINKIRSLRSDYQLTIKTKTDVYVKSIDAGLEQALKDFQDLILTMTNGKMIEFLADGKEQPNGCAFTTLSDKCKIYIMLKGIVDVEKEEVKLSKKKDLLLKSIENLKKEMAKPDYGTRVPESVRAKNQDKMSQLTNEVTLIDDGLKQLQNMKS</sequence>
<evidence type="ECO:0000256" key="7">
    <source>
        <dbReference type="ARBA" id="ARBA00022741"/>
    </source>
</evidence>
<dbReference type="FunFam" id="1.10.730.10:FF:000009">
    <property type="entry name" value="Valine--tRNA ligase, mitochondrial"/>
    <property type="match status" value="1"/>
</dbReference>
<keyword evidence="7 15" id="KW-0547">Nucleotide-binding</keyword>
<keyword evidence="5" id="KW-0963">Cytoplasm</keyword>
<dbReference type="SUPFAM" id="SSF52374">
    <property type="entry name" value="Nucleotidylyl transferase"/>
    <property type="match status" value="1"/>
</dbReference>
<comment type="similarity">
    <text evidence="3 15">Belongs to the class-I aminoacyl-tRNA synthetase family.</text>
</comment>
<evidence type="ECO:0000313" key="20">
    <source>
        <dbReference type="EMBL" id="RNA04866.1"/>
    </source>
</evidence>
<feature type="domain" description="Valyl-tRNA synthetase tRNA-binding arm" evidence="19">
    <location>
        <begin position="1033"/>
        <end position="1098"/>
    </location>
</feature>
<dbReference type="EC" id="6.1.1.9" evidence="4"/>
<dbReference type="NCBIfam" id="NF004349">
    <property type="entry name" value="PRK05729.1"/>
    <property type="match status" value="1"/>
</dbReference>
<evidence type="ECO:0000256" key="8">
    <source>
        <dbReference type="ARBA" id="ARBA00022840"/>
    </source>
</evidence>
<evidence type="ECO:0000256" key="13">
    <source>
        <dbReference type="ARBA" id="ARBA00040837"/>
    </source>
</evidence>